<dbReference type="GO" id="GO:0030638">
    <property type="term" value="P:polyketide metabolic process"/>
    <property type="evidence" value="ECO:0007669"/>
    <property type="project" value="InterPro"/>
</dbReference>
<evidence type="ECO:0000313" key="3">
    <source>
        <dbReference type="Proteomes" id="UP000400924"/>
    </source>
</evidence>
<dbReference type="SUPFAM" id="SSF54427">
    <property type="entry name" value="NTF2-like"/>
    <property type="match status" value="1"/>
</dbReference>
<keyword evidence="3" id="KW-1185">Reference proteome</keyword>
<reference evidence="2 3" key="1">
    <citation type="submission" date="2019-07" db="EMBL/GenBank/DDBJ databases">
        <title>New species of Amycolatopsis and Streptomyces.</title>
        <authorList>
            <person name="Duangmal K."/>
            <person name="Teo W.F.A."/>
            <person name="Lipun K."/>
        </authorList>
    </citation>
    <scope>NUCLEOTIDE SEQUENCE [LARGE SCALE GENOMIC DNA]</scope>
    <source>
        <strain evidence="2 3">NBRC 106415</strain>
    </source>
</reference>
<dbReference type="Gene3D" id="3.10.450.50">
    <property type="match status" value="1"/>
</dbReference>
<dbReference type="InterPro" id="IPR037401">
    <property type="entry name" value="SnoaL-like"/>
</dbReference>
<evidence type="ECO:0000313" key="2">
    <source>
        <dbReference type="EMBL" id="MPY57744.1"/>
    </source>
</evidence>
<dbReference type="RefSeq" id="WP_152771336.1">
    <property type="nucleotide sequence ID" value="NZ_VJZC01000055.1"/>
</dbReference>
<dbReference type="Pfam" id="PF12680">
    <property type="entry name" value="SnoaL_2"/>
    <property type="match status" value="1"/>
</dbReference>
<accession>A0A5N8XEW3</accession>
<dbReference type="Proteomes" id="UP000400924">
    <property type="component" value="Unassembled WGS sequence"/>
</dbReference>
<organism evidence="2 3">
    <name type="scientific">Streptomyces spongiae</name>
    <dbReference type="NCBI Taxonomy" id="565072"/>
    <lineage>
        <taxon>Bacteria</taxon>
        <taxon>Bacillati</taxon>
        <taxon>Actinomycetota</taxon>
        <taxon>Actinomycetes</taxon>
        <taxon>Kitasatosporales</taxon>
        <taxon>Streptomycetaceae</taxon>
        <taxon>Streptomyces</taxon>
    </lineage>
</organism>
<dbReference type="PANTHER" id="PTHR38436:SF1">
    <property type="entry name" value="ESTER CYCLASE"/>
    <property type="match status" value="1"/>
</dbReference>
<dbReference type="InterPro" id="IPR009959">
    <property type="entry name" value="Cyclase_SnoaL-like"/>
</dbReference>
<name>A0A5N8XEW3_9ACTN</name>
<dbReference type="EMBL" id="VJZC01000055">
    <property type="protein sequence ID" value="MPY57744.1"/>
    <property type="molecule type" value="Genomic_DNA"/>
</dbReference>
<feature type="domain" description="SnoaL-like" evidence="1">
    <location>
        <begin position="11"/>
        <end position="122"/>
    </location>
</feature>
<dbReference type="AlphaFoldDB" id="A0A5N8XEW3"/>
<comment type="caution">
    <text evidence="2">The sequence shown here is derived from an EMBL/GenBank/DDBJ whole genome shotgun (WGS) entry which is preliminary data.</text>
</comment>
<dbReference type="OrthoDB" id="4539871at2"/>
<protein>
    <submittedName>
        <fullName evidence="2">Ester cyclase</fullName>
    </submittedName>
</protein>
<evidence type="ECO:0000259" key="1">
    <source>
        <dbReference type="Pfam" id="PF12680"/>
    </source>
</evidence>
<gene>
    <name evidence="2" type="ORF">FNH08_11355</name>
</gene>
<dbReference type="InterPro" id="IPR032710">
    <property type="entry name" value="NTF2-like_dom_sf"/>
</dbReference>
<sequence length="144" mass="15602">MGQAREVMDRLTEALTTARDPKAVAECFAHDAVAVTPDAGELRGRDSIAEYFDQMSEMIPQATFESLHKYEAGDTAIDEGFFGGRNTGPIALPSGETLPATQQEVRILGCDLATVEDGVIVSYRLYFDQAALFTQLGIMPEAPL</sequence>
<dbReference type="PANTHER" id="PTHR38436">
    <property type="entry name" value="POLYKETIDE CYCLASE SNOAL-LIKE DOMAIN"/>
    <property type="match status" value="1"/>
</dbReference>
<proteinExistence type="predicted"/>